<feature type="compositionally biased region" description="Basic and acidic residues" evidence="9">
    <location>
        <begin position="111"/>
        <end position="121"/>
    </location>
</feature>
<dbReference type="EMBL" id="JACGWO010000004">
    <property type="protein sequence ID" value="KAK4430006.1"/>
    <property type="molecule type" value="Genomic_DNA"/>
</dbReference>
<comment type="subcellular location">
    <subcellularLocation>
        <location evidence="8">Nucleus</location>
    </subcellularLocation>
</comment>
<dbReference type="GO" id="GO:0003700">
    <property type="term" value="F:DNA-binding transcription factor activity"/>
    <property type="evidence" value="ECO:0007669"/>
    <property type="project" value="InterPro"/>
</dbReference>
<evidence type="ECO:0000256" key="3">
    <source>
        <dbReference type="ARBA" id="ARBA00022833"/>
    </source>
</evidence>
<keyword evidence="5 8" id="KW-0238">DNA-binding</keyword>
<evidence type="ECO:0000256" key="1">
    <source>
        <dbReference type="ARBA" id="ARBA00022723"/>
    </source>
</evidence>
<dbReference type="PANTHER" id="PTHR31089:SF52">
    <property type="entry name" value="CYCLIC DOF FACTOR 1-LIKE"/>
    <property type="match status" value="1"/>
</dbReference>
<keyword evidence="6" id="KW-0804">Transcription</keyword>
<protein>
    <submittedName>
        <fullName evidence="11">Cyclic dof factor 2</fullName>
    </submittedName>
</protein>
<organism evidence="11 12">
    <name type="scientific">Sesamum alatum</name>
    <dbReference type="NCBI Taxonomy" id="300844"/>
    <lineage>
        <taxon>Eukaryota</taxon>
        <taxon>Viridiplantae</taxon>
        <taxon>Streptophyta</taxon>
        <taxon>Embryophyta</taxon>
        <taxon>Tracheophyta</taxon>
        <taxon>Spermatophyta</taxon>
        <taxon>Magnoliopsida</taxon>
        <taxon>eudicotyledons</taxon>
        <taxon>Gunneridae</taxon>
        <taxon>Pentapetalae</taxon>
        <taxon>asterids</taxon>
        <taxon>lamiids</taxon>
        <taxon>Lamiales</taxon>
        <taxon>Pedaliaceae</taxon>
        <taxon>Sesamum</taxon>
    </lineage>
</organism>
<reference evidence="11" key="2">
    <citation type="journal article" date="2024" name="Plant">
        <title>Genomic evolution and insights into agronomic trait innovations of Sesamum species.</title>
        <authorList>
            <person name="Miao H."/>
            <person name="Wang L."/>
            <person name="Qu L."/>
            <person name="Liu H."/>
            <person name="Sun Y."/>
            <person name="Le M."/>
            <person name="Wang Q."/>
            <person name="Wei S."/>
            <person name="Zheng Y."/>
            <person name="Lin W."/>
            <person name="Duan Y."/>
            <person name="Cao H."/>
            <person name="Xiong S."/>
            <person name="Wang X."/>
            <person name="Wei L."/>
            <person name="Li C."/>
            <person name="Ma Q."/>
            <person name="Ju M."/>
            <person name="Zhao R."/>
            <person name="Li G."/>
            <person name="Mu C."/>
            <person name="Tian Q."/>
            <person name="Mei H."/>
            <person name="Zhang T."/>
            <person name="Gao T."/>
            <person name="Zhang H."/>
        </authorList>
    </citation>
    <scope>NUCLEOTIDE SEQUENCE</scope>
    <source>
        <strain evidence="11">3651</strain>
    </source>
</reference>
<dbReference type="PROSITE" id="PS50884">
    <property type="entry name" value="ZF_DOF_2"/>
    <property type="match status" value="1"/>
</dbReference>
<evidence type="ECO:0000256" key="2">
    <source>
        <dbReference type="ARBA" id="ARBA00022771"/>
    </source>
</evidence>
<feature type="region of interest" description="Disordered" evidence="9">
    <location>
        <begin position="247"/>
        <end position="276"/>
    </location>
</feature>
<evidence type="ECO:0000259" key="10">
    <source>
        <dbReference type="PROSITE" id="PS50884"/>
    </source>
</evidence>
<dbReference type="GO" id="GO:0005634">
    <property type="term" value="C:nucleus"/>
    <property type="evidence" value="ECO:0007669"/>
    <property type="project" value="UniProtKB-SubCell"/>
</dbReference>
<keyword evidence="1" id="KW-0479">Metal-binding</keyword>
<accession>A0AAE1YHN3</accession>
<keyword evidence="12" id="KW-1185">Reference proteome</keyword>
<proteinExistence type="predicted"/>
<comment type="caution">
    <text evidence="11">The sequence shown here is derived from an EMBL/GenBank/DDBJ whole genome shotgun (WGS) entry which is preliminary data.</text>
</comment>
<gene>
    <name evidence="11" type="ORF">Salat_1301300</name>
</gene>
<dbReference type="GO" id="GO:0003677">
    <property type="term" value="F:DNA binding"/>
    <property type="evidence" value="ECO:0007669"/>
    <property type="project" value="UniProtKB-UniRule"/>
</dbReference>
<keyword evidence="7 8" id="KW-0539">Nucleus</keyword>
<sequence>MSEVVKRDCEIKLFGKTIGLLPDKIVSDSQVPEDRQSSSTTSTSQDSKDVSEGGLTGSKHEDESMNPIEETLTEAATSSEITDDPGTPDLEKDPSSPENPKEEEPSESDASQEKTLKKPDKILPCPRCNSMDTKFCYYNNYNVNQPRHFCKNCQRYWTSGGTMRNVPVGSGRRKNKNAVVPNYRHITFLDTLTRADAINGSRLSSLKPNGFLVFGSDRQPCESMSCTLNLGERSQNCVPNEFYEHSSRSSIGTSNSTDKEGRAAMQESGVQLSQNRVQWTSPQPPTAFGRSGFPVTFYPATPFWGSAATSPWNVPLVSSTSSSVLGKHSRAETTVRSSNLGKENLSEKVSAERSVLVPKTLRIDDPDEAAKSSIWSTLGIKREKIGSINEKGLFKAFETKGDRNRNIDNTAMVLQANPAALSRSLNFHEST</sequence>
<dbReference type="PANTHER" id="PTHR31089">
    <property type="entry name" value="CYCLIC DOF FACTOR 2"/>
    <property type="match status" value="1"/>
</dbReference>
<evidence type="ECO:0000256" key="5">
    <source>
        <dbReference type="ARBA" id="ARBA00023125"/>
    </source>
</evidence>
<evidence type="ECO:0000256" key="8">
    <source>
        <dbReference type="PROSITE-ProRule" id="PRU00071"/>
    </source>
</evidence>
<dbReference type="Pfam" id="PF02701">
    <property type="entry name" value="Zn_ribbon_Dof"/>
    <property type="match status" value="1"/>
</dbReference>
<feature type="region of interest" description="Disordered" evidence="9">
    <location>
        <begin position="17"/>
        <end position="123"/>
    </location>
</feature>
<evidence type="ECO:0000313" key="11">
    <source>
        <dbReference type="EMBL" id="KAK4430006.1"/>
    </source>
</evidence>
<dbReference type="GO" id="GO:0008270">
    <property type="term" value="F:zinc ion binding"/>
    <property type="evidence" value="ECO:0007669"/>
    <property type="project" value="UniProtKB-KW"/>
</dbReference>
<dbReference type="InterPro" id="IPR003851">
    <property type="entry name" value="Znf_Dof"/>
</dbReference>
<evidence type="ECO:0000256" key="4">
    <source>
        <dbReference type="ARBA" id="ARBA00023015"/>
    </source>
</evidence>
<keyword evidence="4" id="KW-0805">Transcription regulation</keyword>
<feature type="domain" description="Dof-type" evidence="10">
    <location>
        <begin position="123"/>
        <end position="177"/>
    </location>
</feature>
<feature type="compositionally biased region" description="Low complexity" evidence="9">
    <location>
        <begin position="68"/>
        <end position="80"/>
    </location>
</feature>
<dbReference type="AlphaFoldDB" id="A0AAE1YHN3"/>
<evidence type="ECO:0000313" key="12">
    <source>
        <dbReference type="Proteomes" id="UP001293254"/>
    </source>
</evidence>
<keyword evidence="2 8" id="KW-0863">Zinc-finger</keyword>
<evidence type="ECO:0000256" key="9">
    <source>
        <dbReference type="SAM" id="MobiDB-lite"/>
    </source>
</evidence>
<feature type="compositionally biased region" description="Basic and acidic residues" evidence="9">
    <location>
        <begin position="89"/>
        <end position="103"/>
    </location>
</feature>
<keyword evidence="3" id="KW-0862">Zinc</keyword>
<reference evidence="11" key="1">
    <citation type="submission" date="2020-06" db="EMBL/GenBank/DDBJ databases">
        <authorList>
            <person name="Li T."/>
            <person name="Hu X."/>
            <person name="Zhang T."/>
            <person name="Song X."/>
            <person name="Zhang H."/>
            <person name="Dai N."/>
            <person name="Sheng W."/>
            <person name="Hou X."/>
            <person name="Wei L."/>
        </authorList>
    </citation>
    <scope>NUCLEOTIDE SEQUENCE</scope>
    <source>
        <strain evidence="11">3651</strain>
        <tissue evidence="11">Leaf</tissue>
    </source>
</reference>
<evidence type="ECO:0000256" key="7">
    <source>
        <dbReference type="ARBA" id="ARBA00023242"/>
    </source>
</evidence>
<dbReference type="PROSITE" id="PS01361">
    <property type="entry name" value="ZF_DOF_1"/>
    <property type="match status" value="1"/>
</dbReference>
<name>A0AAE1YHN3_9LAMI</name>
<dbReference type="Proteomes" id="UP001293254">
    <property type="component" value="Unassembled WGS sequence"/>
</dbReference>
<dbReference type="InterPro" id="IPR045174">
    <property type="entry name" value="Dof"/>
</dbReference>
<evidence type="ECO:0000256" key="6">
    <source>
        <dbReference type="ARBA" id="ARBA00023163"/>
    </source>
</evidence>